<feature type="signal peptide" evidence="7">
    <location>
        <begin position="1"/>
        <end position="21"/>
    </location>
</feature>
<evidence type="ECO:0000256" key="5">
    <source>
        <dbReference type="ARBA" id="ARBA00049629"/>
    </source>
</evidence>
<comment type="subcellular location">
    <subcellularLocation>
        <location evidence="1">Periplasm</location>
    </subcellularLocation>
</comment>
<evidence type="ECO:0000256" key="2">
    <source>
        <dbReference type="ARBA" id="ARBA00008520"/>
    </source>
</evidence>
<evidence type="ECO:0000313" key="8">
    <source>
        <dbReference type="EMBL" id="MBC3872953.1"/>
    </source>
</evidence>
<comment type="function">
    <text evidence="5">Part of a binding-protein-dependent transport system for a sugar.</text>
</comment>
<evidence type="ECO:0000256" key="3">
    <source>
        <dbReference type="ARBA" id="ARBA00022448"/>
    </source>
</evidence>
<protein>
    <recommendedName>
        <fullName evidence="6">Probable sugar-binding periplasmic protein</fullName>
    </recommendedName>
</protein>
<dbReference type="Gene3D" id="3.40.190.10">
    <property type="entry name" value="Periplasmic binding protein-like II"/>
    <property type="match status" value="2"/>
</dbReference>
<dbReference type="Proteomes" id="UP000624279">
    <property type="component" value="Unassembled WGS sequence"/>
</dbReference>
<evidence type="ECO:0000313" key="9">
    <source>
        <dbReference type="Proteomes" id="UP000624279"/>
    </source>
</evidence>
<evidence type="ECO:0000256" key="1">
    <source>
        <dbReference type="ARBA" id="ARBA00004418"/>
    </source>
</evidence>
<evidence type="ECO:0000256" key="4">
    <source>
        <dbReference type="ARBA" id="ARBA00022729"/>
    </source>
</evidence>
<dbReference type="InterPro" id="IPR006061">
    <property type="entry name" value="SBP_1_CS"/>
</dbReference>
<reference evidence="8 9" key="1">
    <citation type="submission" date="2020-08" db="EMBL/GenBank/DDBJ databases">
        <title>Novel species isolated from subtropical streams in China.</title>
        <authorList>
            <person name="Lu H."/>
        </authorList>
    </citation>
    <scope>NUCLEOTIDE SEQUENCE [LARGE SCALE GENOMIC DNA]</scope>
    <source>
        <strain evidence="8 9">LX15W</strain>
    </source>
</reference>
<proteinExistence type="inferred from homology"/>
<keyword evidence="4 7" id="KW-0732">Signal</keyword>
<feature type="chain" id="PRO_5046896247" description="Probable sugar-binding periplasmic protein" evidence="7">
    <location>
        <begin position="22"/>
        <end position="415"/>
    </location>
</feature>
<dbReference type="RefSeq" id="WP_186941004.1">
    <property type="nucleotide sequence ID" value="NZ_JACOGA010000004.1"/>
</dbReference>
<dbReference type="PANTHER" id="PTHR43649:SF28">
    <property type="entry name" value="BINDING PROTEIN COMPONENT OF ABC SUGAR TRANSPORTER-RELATED"/>
    <property type="match status" value="1"/>
</dbReference>
<accession>A0ABR6Y8J7</accession>
<dbReference type="PROSITE" id="PS01037">
    <property type="entry name" value="SBP_BACTERIAL_1"/>
    <property type="match status" value="1"/>
</dbReference>
<comment type="caution">
    <text evidence="8">The sequence shown here is derived from an EMBL/GenBank/DDBJ whole genome shotgun (WGS) entry which is preliminary data.</text>
</comment>
<dbReference type="SUPFAM" id="SSF53850">
    <property type="entry name" value="Periplasmic binding protein-like II"/>
    <property type="match status" value="1"/>
</dbReference>
<comment type="similarity">
    <text evidence="2">Belongs to the bacterial solute-binding protein 1 family.</text>
</comment>
<dbReference type="Pfam" id="PF01547">
    <property type="entry name" value="SBP_bac_1"/>
    <property type="match status" value="1"/>
</dbReference>
<gene>
    <name evidence="8" type="ORF">H8K55_05095</name>
</gene>
<sequence>MRLISLFLCLSALVTAHVVHAGTLVIESWRADDKLLWETVLIPAFNKKHPGIEIKFLPTAPTDYDAALLSRLKSGRAGDLIACRPFDASLALFRQGFLEKLDNKPGMENFPASALFAWQSDDDKSTFCMPIASVIHGFLYNKRIFKKLNLQIPRTDAELISVLDAVKKHRTYVPLALGTADQWEATQTVLTSIGPNFWHGETGRKALISGKAKFSDKEFIAALEYEAKLGTYLNPTASTQTYSDSQHLFALGQAAIYPMGSWDISYFNQVSGLEFGVFAPPVRKLGEPCYILDHMDIGIGINRKSKNKEDALQFLEWIGSQEFADIYTNRATGFFSLSNHLIAVRDPISRQMMEWRSSCESTIRIDAQILNSAQAKWQKELWSVNAQVLNGTIRPRDAALKIHNAYLTWFKPHSQ</sequence>
<dbReference type="InterPro" id="IPR006059">
    <property type="entry name" value="SBP"/>
</dbReference>
<evidence type="ECO:0000256" key="6">
    <source>
        <dbReference type="ARBA" id="ARBA00049753"/>
    </source>
</evidence>
<dbReference type="EMBL" id="JACOGA010000004">
    <property type="protein sequence ID" value="MBC3872953.1"/>
    <property type="molecule type" value="Genomic_DNA"/>
</dbReference>
<dbReference type="PANTHER" id="PTHR43649">
    <property type="entry name" value="ARABINOSE-BINDING PROTEIN-RELATED"/>
    <property type="match status" value="1"/>
</dbReference>
<keyword evidence="3" id="KW-0813">Transport</keyword>
<keyword evidence="9" id="KW-1185">Reference proteome</keyword>
<evidence type="ECO:0000256" key="7">
    <source>
        <dbReference type="SAM" id="SignalP"/>
    </source>
</evidence>
<dbReference type="InterPro" id="IPR050490">
    <property type="entry name" value="Bact_solute-bd_prot1"/>
</dbReference>
<organism evidence="8 9">
    <name type="scientific">Undibacterium flavidum</name>
    <dbReference type="NCBI Taxonomy" id="2762297"/>
    <lineage>
        <taxon>Bacteria</taxon>
        <taxon>Pseudomonadati</taxon>
        <taxon>Pseudomonadota</taxon>
        <taxon>Betaproteobacteria</taxon>
        <taxon>Burkholderiales</taxon>
        <taxon>Oxalobacteraceae</taxon>
        <taxon>Undibacterium</taxon>
    </lineage>
</organism>
<name>A0ABR6Y8J7_9BURK</name>